<name>A0ABV4XHA9_9CYAN</name>
<organism evidence="1 2">
    <name type="scientific">Floridaenema aerugineum BLCC-F46</name>
    <dbReference type="NCBI Taxonomy" id="3153654"/>
    <lineage>
        <taxon>Bacteria</taxon>
        <taxon>Bacillati</taxon>
        <taxon>Cyanobacteriota</taxon>
        <taxon>Cyanophyceae</taxon>
        <taxon>Oscillatoriophycideae</taxon>
        <taxon>Aerosakkonematales</taxon>
        <taxon>Aerosakkonemataceae</taxon>
        <taxon>Floridanema</taxon>
        <taxon>Floridanema aerugineum</taxon>
    </lineage>
</organism>
<gene>
    <name evidence="1" type="ORF">ACE1CC_35655</name>
</gene>
<protein>
    <submittedName>
        <fullName evidence="1">Uncharacterized protein</fullName>
    </submittedName>
</protein>
<reference evidence="1 2" key="1">
    <citation type="submission" date="2024-09" db="EMBL/GenBank/DDBJ databases">
        <title>Floridaenema gen nov. (Aerosakkonemataceae, Aerosakkonematales ord. nov., Cyanobacteria) from benthic tropical and subtropical fresh waters, with the description of four new species.</title>
        <authorList>
            <person name="Moretto J.A."/>
            <person name="Berthold D.E."/>
            <person name="Lefler F.W."/>
            <person name="Huang I.-S."/>
            <person name="Laughinghouse H. IV."/>
        </authorList>
    </citation>
    <scope>NUCLEOTIDE SEQUENCE [LARGE SCALE GENOMIC DNA]</scope>
    <source>
        <strain evidence="1 2">BLCC-F46</strain>
    </source>
</reference>
<evidence type="ECO:0000313" key="1">
    <source>
        <dbReference type="EMBL" id="MFB2882213.1"/>
    </source>
</evidence>
<dbReference type="EMBL" id="JBHFNQ010000260">
    <property type="protein sequence ID" value="MFB2882213.1"/>
    <property type="molecule type" value="Genomic_DNA"/>
</dbReference>
<dbReference type="Pfam" id="PF25734">
    <property type="entry name" value="RelB_like_antitoxin"/>
    <property type="match status" value="1"/>
</dbReference>
<dbReference type="InterPro" id="IPR057930">
    <property type="entry name" value="Antitoxin_put"/>
</dbReference>
<keyword evidence="2" id="KW-1185">Reference proteome</keyword>
<dbReference type="Proteomes" id="UP001576774">
    <property type="component" value="Unassembled WGS sequence"/>
</dbReference>
<accession>A0ABV4XHA9</accession>
<proteinExistence type="predicted"/>
<dbReference type="RefSeq" id="WP_413275170.1">
    <property type="nucleotide sequence ID" value="NZ_JBHFNQ010000260.1"/>
</dbReference>
<sequence length="67" mass="7951">MTEITLHSDQFKEVLKATIIELFQENREEFYQLFSEIIEDIAMERAIQEGEETETVSREAIFKILEP</sequence>
<comment type="caution">
    <text evidence="1">The sequence shown here is derived from an EMBL/GenBank/DDBJ whole genome shotgun (WGS) entry which is preliminary data.</text>
</comment>
<evidence type="ECO:0000313" key="2">
    <source>
        <dbReference type="Proteomes" id="UP001576774"/>
    </source>
</evidence>